<evidence type="ECO:0000313" key="1">
    <source>
        <dbReference type="EMBL" id="KAI8436860.1"/>
    </source>
</evidence>
<proteinExistence type="predicted"/>
<name>A0ACC0KKQ9_CHOFU</name>
<protein>
    <submittedName>
        <fullName evidence="1">Uncharacterized protein</fullName>
    </submittedName>
</protein>
<comment type="caution">
    <text evidence="1">The sequence shown here is derived from an EMBL/GenBank/DDBJ whole genome shotgun (WGS) entry which is preliminary data.</text>
</comment>
<keyword evidence="2" id="KW-1185">Reference proteome</keyword>
<evidence type="ECO:0000313" key="2">
    <source>
        <dbReference type="Proteomes" id="UP001064048"/>
    </source>
</evidence>
<dbReference type="EMBL" id="CM046117">
    <property type="protein sequence ID" value="KAI8436860.1"/>
    <property type="molecule type" value="Genomic_DNA"/>
</dbReference>
<organism evidence="1 2">
    <name type="scientific">Choristoneura fumiferana</name>
    <name type="common">Spruce budworm moth</name>
    <name type="synonym">Archips fumiferana</name>
    <dbReference type="NCBI Taxonomy" id="7141"/>
    <lineage>
        <taxon>Eukaryota</taxon>
        <taxon>Metazoa</taxon>
        <taxon>Ecdysozoa</taxon>
        <taxon>Arthropoda</taxon>
        <taxon>Hexapoda</taxon>
        <taxon>Insecta</taxon>
        <taxon>Pterygota</taxon>
        <taxon>Neoptera</taxon>
        <taxon>Endopterygota</taxon>
        <taxon>Lepidoptera</taxon>
        <taxon>Glossata</taxon>
        <taxon>Ditrysia</taxon>
        <taxon>Tortricoidea</taxon>
        <taxon>Tortricidae</taxon>
        <taxon>Tortricinae</taxon>
        <taxon>Choristoneura</taxon>
    </lineage>
</organism>
<dbReference type="Proteomes" id="UP001064048">
    <property type="component" value="Chromosome 17"/>
</dbReference>
<gene>
    <name evidence="1" type="ORF">MSG28_010312</name>
</gene>
<reference evidence="1 2" key="1">
    <citation type="journal article" date="2022" name="Genome Biol. Evol.">
        <title>The Spruce Budworm Genome: Reconstructing the Evolutionary History of Antifreeze Proteins.</title>
        <authorList>
            <person name="Beliveau C."/>
            <person name="Gagne P."/>
            <person name="Picq S."/>
            <person name="Vernygora O."/>
            <person name="Keeling C.I."/>
            <person name="Pinkney K."/>
            <person name="Doucet D."/>
            <person name="Wen F."/>
            <person name="Johnston J.S."/>
            <person name="Maaroufi H."/>
            <person name="Boyle B."/>
            <person name="Laroche J."/>
            <person name="Dewar K."/>
            <person name="Juretic N."/>
            <person name="Blackburn G."/>
            <person name="Nisole A."/>
            <person name="Brunet B."/>
            <person name="Brandao M."/>
            <person name="Lumley L."/>
            <person name="Duan J."/>
            <person name="Quan G."/>
            <person name="Lucarotti C.J."/>
            <person name="Roe A.D."/>
            <person name="Sperling F.A.H."/>
            <person name="Levesque R.C."/>
            <person name="Cusson M."/>
        </authorList>
    </citation>
    <scope>NUCLEOTIDE SEQUENCE [LARGE SCALE GENOMIC DNA]</scope>
    <source>
        <strain evidence="1">Glfc:IPQL:Cfum</strain>
    </source>
</reference>
<sequence length="81" mass="8972">MLLRALCCRTTYTRTFRRMLREGEGEGGAAKSAARGGPTGATESNIDEYMDKLNTLATETKNHAVIKQAKDILNRIELPMN</sequence>
<accession>A0ACC0KKQ9</accession>